<feature type="transmembrane region" description="Helical" evidence="1">
    <location>
        <begin position="77"/>
        <end position="98"/>
    </location>
</feature>
<keyword evidence="1" id="KW-1133">Transmembrane helix</keyword>
<evidence type="ECO:0000313" key="3">
    <source>
        <dbReference type="Proteomes" id="UP000762676"/>
    </source>
</evidence>
<evidence type="ECO:0000313" key="2">
    <source>
        <dbReference type="EMBL" id="GFS18190.1"/>
    </source>
</evidence>
<dbReference type="GO" id="GO:0008378">
    <property type="term" value="F:galactosyltransferase activity"/>
    <property type="evidence" value="ECO:0007669"/>
    <property type="project" value="TreeGrafter"/>
</dbReference>
<dbReference type="InterPro" id="IPR029044">
    <property type="entry name" value="Nucleotide-diphossugar_trans"/>
</dbReference>
<gene>
    <name evidence="2" type="ORF">ElyMa_003257600</name>
</gene>
<evidence type="ECO:0000256" key="1">
    <source>
        <dbReference type="SAM" id="Phobius"/>
    </source>
</evidence>
<dbReference type="AlphaFoldDB" id="A0AAV4J7B3"/>
<name>A0AAV4J7B3_9GAST</name>
<comment type="caution">
    <text evidence="2">The sequence shown here is derived from an EMBL/GenBank/DDBJ whole genome shotgun (WGS) entry which is preliminary data.</text>
</comment>
<proteinExistence type="predicted"/>
<dbReference type="GO" id="GO:0005975">
    <property type="term" value="P:carbohydrate metabolic process"/>
    <property type="evidence" value="ECO:0007669"/>
    <property type="project" value="InterPro"/>
</dbReference>
<dbReference type="EMBL" id="BMAT01006695">
    <property type="protein sequence ID" value="GFS18190.1"/>
    <property type="molecule type" value="Genomic_DNA"/>
</dbReference>
<dbReference type="GO" id="GO:0005794">
    <property type="term" value="C:Golgi apparatus"/>
    <property type="evidence" value="ECO:0007669"/>
    <property type="project" value="TreeGrafter"/>
</dbReference>
<dbReference type="PANTHER" id="PTHR19300">
    <property type="entry name" value="BETA-1,4-GALACTOSYLTRANSFERASE"/>
    <property type="match status" value="1"/>
</dbReference>
<dbReference type="PANTHER" id="PTHR19300:SF57">
    <property type="entry name" value="BETA-1,4-N-ACETYLGALACTOSAMINYLTRANSFERASE"/>
    <property type="match status" value="1"/>
</dbReference>
<dbReference type="Proteomes" id="UP000762676">
    <property type="component" value="Unassembled WGS sequence"/>
</dbReference>
<dbReference type="InterPro" id="IPR003859">
    <property type="entry name" value="Galactosyl_T"/>
</dbReference>
<organism evidence="2 3">
    <name type="scientific">Elysia marginata</name>
    <dbReference type="NCBI Taxonomy" id="1093978"/>
    <lineage>
        <taxon>Eukaryota</taxon>
        <taxon>Metazoa</taxon>
        <taxon>Spiralia</taxon>
        <taxon>Lophotrochozoa</taxon>
        <taxon>Mollusca</taxon>
        <taxon>Gastropoda</taxon>
        <taxon>Heterobranchia</taxon>
        <taxon>Euthyneura</taxon>
        <taxon>Panpulmonata</taxon>
        <taxon>Sacoglossa</taxon>
        <taxon>Placobranchoidea</taxon>
        <taxon>Plakobranchidae</taxon>
        <taxon>Elysia</taxon>
    </lineage>
</organism>
<reference evidence="2 3" key="1">
    <citation type="journal article" date="2021" name="Elife">
        <title>Chloroplast acquisition without the gene transfer in kleptoplastic sea slugs, Plakobranchus ocellatus.</title>
        <authorList>
            <person name="Maeda T."/>
            <person name="Takahashi S."/>
            <person name="Yoshida T."/>
            <person name="Shimamura S."/>
            <person name="Takaki Y."/>
            <person name="Nagai Y."/>
            <person name="Toyoda A."/>
            <person name="Suzuki Y."/>
            <person name="Arimoto A."/>
            <person name="Ishii H."/>
            <person name="Satoh N."/>
            <person name="Nishiyama T."/>
            <person name="Hasebe M."/>
            <person name="Maruyama T."/>
            <person name="Minagawa J."/>
            <person name="Obokata J."/>
            <person name="Shigenobu S."/>
        </authorList>
    </citation>
    <scope>NUCLEOTIDE SEQUENCE [LARGE SCALE GENOMIC DNA]</scope>
</reference>
<keyword evidence="1" id="KW-0472">Membrane</keyword>
<accession>A0AAV4J7B3</accession>
<keyword evidence="1" id="KW-0812">Transmembrane</keyword>
<protein>
    <submittedName>
        <fullName evidence="2">Beta-1,4-galactosyltransferase 3</fullName>
    </submittedName>
</protein>
<keyword evidence="3" id="KW-1185">Reference proteome</keyword>
<sequence>MVRYPKLIGRYDTVSHKRDSGNGDNPQRFSLIKTSRARQDMEGLSTTTYKVTEDVETQLFTRIKVFINMTQILQVRFLVVTVNVYVATLSLTLSWMLLDCIRYGPSQEDEAHSGGNTRCPMG</sequence>
<dbReference type="Gene3D" id="3.90.550.10">
    <property type="entry name" value="Spore Coat Polysaccharide Biosynthesis Protein SpsA, Chain A"/>
    <property type="match status" value="1"/>
</dbReference>